<proteinExistence type="predicted"/>
<dbReference type="AlphaFoldDB" id="A0A8S9KRR8"/>
<evidence type="ECO:0000313" key="3">
    <source>
        <dbReference type="EMBL" id="KAF2595976.1"/>
    </source>
</evidence>
<protein>
    <submittedName>
        <fullName evidence="3">Uncharacterized protein</fullName>
    </submittedName>
</protein>
<feature type="compositionally biased region" description="Basic and acidic residues" evidence="1">
    <location>
        <begin position="39"/>
        <end position="53"/>
    </location>
</feature>
<gene>
    <name evidence="3" type="ORF">F2Q68_00010086</name>
    <name evidence="2" type="ORF">F2Q70_00017135</name>
</gene>
<name>A0A8S9KRR8_BRACR</name>
<sequence>MNVEIKWRAWIPDIWIDVNTVSRTRGEIVSTMVDAVRNTPEKNERDNEHRNASDEDVVQPSDPHANERVDQMKIKPSKKIFDL</sequence>
<evidence type="ECO:0000313" key="2">
    <source>
        <dbReference type="EMBL" id="KAF2563210.1"/>
    </source>
</evidence>
<organism evidence="3 4">
    <name type="scientific">Brassica cretica</name>
    <name type="common">Mustard</name>
    <dbReference type="NCBI Taxonomy" id="69181"/>
    <lineage>
        <taxon>Eukaryota</taxon>
        <taxon>Viridiplantae</taxon>
        <taxon>Streptophyta</taxon>
        <taxon>Embryophyta</taxon>
        <taxon>Tracheophyta</taxon>
        <taxon>Spermatophyta</taxon>
        <taxon>Magnoliopsida</taxon>
        <taxon>eudicotyledons</taxon>
        <taxon>Gunneridae</taxon>
        <taxon>Pentapetalae</taxon>
        <taxon>rosids</taxon>
        <taxon>malvids</taxon>
        <taxon>Brassicales</taxon>
        <taxon>Brassicaceae</taxon>
        <taxon>Brassiceae</taxon>
        <taxon>Brassica</taxon>
    </lineage>
</organism>
<dbReference type="EMBL" id="QGKW02000717">
    <property type="protein sequence ID" value="KAF2595976.1"/>
    <property type="molecule type" value="Genomic_DNA"/>
</dbReference>
<reference evidence="3" key="1">
    <citation type="submission" date="2019-12" db="EMBL/GenBank/DDBJ databases">
        <title>Genome sequencing and annotation of Brassica cretica.</title>
        <authorList>
            <person name="Studholme D.J."/>
            <person name="Sarris P.F."/>
        </authorList>
    </citation>
    <scope>NUCLEOTIDE SEQUENCE</scope>
    <source>
        <strain evidence="3">PFS-001/15</strain>
        <strain evidence="2">PFS-102/07</strain>
        <tissue evidence="3">Leaf</tissue>
    </source>
</reference>
<evidence type="ECO:0000256" key="1">
    <source>
        <dbReference type="SAM" id="MobiDB-lite"/>
    </source>
</evidence>
<comment type="caution">
    <text evidence="3">The sequence shown here is derived from an EMBL/GenBank/DDBJ whole genome shotgun (WGS) entry which is preliminary data.</text>
</comment>
<dbReference type="EMBL" id="QGKY02001250">
    <property type="protein sequence ID" value="KAF2563210.1"/>
    <property type="molecule type" value="Genomic_DNA"/>
</dbReference>
<accession>A0A8S9KRR8</accession>
<feature type="compositionally biased region" description="Basic and acidic residues" evidence="1">
    <location>
        <begin position="64"/>
        <end position="83"/>
    </location>
</feature>
<evidence type="ECO:0000313" key="4">
    <source>
        <dbReference type="Proteomes" id="UP000712281"/>
    </source>
</evidence>
<dbReference type="Proteomes" id="UP000712281">
    <property type="component" value="Unassembled WGS sequence"/>
</dbReference>
<feature type="region of interest" description="Disordered" evidence="1">
    <location>
        <begin position="36"/>
        <end position="83"/>
    </location>
</feature>